<feature type="compositionally biased region" description="Basic and acidic residues" evidence="1">
    <location>
        <begin position="138"/>
        <end position="153"/>
    </location>
</feature>
<feature type="region of interest" description="Disordered" evidence="1">
    <location>
        <begin position="100"/>
        <end position="182"/>
    </location>
</feature>
<dbReference type="AlphaFoldDB" id="A0AAE0MG71"/>
<comment type="caution">
    <text evidence="2">The sequence shown here is derived from an EMBL/GenBank/DDBJ whole genome shotgun (WGS) entry which is preliminary data.</text>
</comment>
<evidence type="ECO:0000313" key="3">
    <source>
        <dbReference type="Proteomes" id="UP001283341"/>
    </source>
</evidence>
<accession>A0AAE0MG71</accession>
<gene>
    <name evidence="2" type="ORF">B0H66DRAFT_586883</name>
</gene>
<protein>
    <submittedName>
        <fullName evidence="2">Uncharacterized protein</fullName>
    </submittedName>
</protein>
<proteinExistence type="predicted"/>
<reference evidence="2" key="2">
    <citation type="submission" date="2023-06" db="EMBL/GenBank/DDBJ databases">
        <authorList>
            <consortium name="Lawrence Berkeley National Laboratory"/>
            <person name="Haridas S."/>
            <person name="Hensen N."/>
            <person name="Bonometti L."/>
            <person name="Westerberg I."/>
            <person name="Brannstrom I.O."/>
            <person name="Guillou S."/>
            <person name="Cros-Aarteil S."/>
            <person name="Calhoun S."/>
            <person name="Kuo A."/>
            <person name="Mondo S."/>
            <person name="Pangilinan J."/>
            <person name="Riley R."/>
            <person name="Labutti K."/>
            <person name="Andreopoulos B."/>
            <person name="Lipzen A."/>
            <person name="Chen C."/>
            <person name="Yanf M."/>
            <person name="Daum C."/>
            <person name="Ng V."/>
            <person name="Clum A."/>
            <person name="Steindorff A."/>
            <person name="Ohm R."/>
            <person name="Martin F."/>
            <person name="Silar P."/>
            <person name="Natvig D."/>
            <person name="Lalanne C."/>
            <person name="Gautier V."/>
            <person name="Ament-Velasquez S.L."/>
            <person name="Kruys A."/>
            <person name="Hutchinson M.I."/>
            <person name="Powell A.J."/>
            <person name="Barry K."/>
            <person name="Miller A.N."/>
            <person name="Grigoriev I.V."/>
            <person name="Debuchy R."/>
            <person name="Gladieux P."/>
            <person name="Thoren M.H."/>
            <person name="Johannesson H."/>
        </authorList>
    </citation>
    <scope>NUCLEOTIDE SEQUENCE</scope>
    <source>
        <strain evidence="2">CBS 118394</strain>
    </source>
</reference>
<feature type="compositionally biased region" description="Polar residues" evidence="1">
    <location>
        <begin position="167"/>
        <end position="182"/>
    </location>
</feature>
<sequence>MYAPTFSFPGQPPPGRYYWPSYSSQVPLPFQGSSPHLGPGQSYHLAPFDSRASGPYVGYWYMPGNTQQAYMNPYHSVNTPPHPSYSTSHSIHNCVRNEIPEERRANDNMPSLNRHQSRRGRRTPERYSTSISSAFNGDRTRPENGTEVSHDNEPSALPRQRRGILSPSATDSSVSGYTSDPEVNNWDTTSISVQTSPVTFPTGGIPYCELCHRYGHIGVNCRLAVWEENVAELEAAPSAAGSTAAQPSTFDVVKLSEDQEKYQGLAAKLTHICWNLIPDSEQPPESHKTMMKHLLRILSQHPENPETVYDYMFGETFQDKWLCLKAICDTEWQGLVSLADGNCRYCKGRRHPDPVTLCYQIRPSRGRMAMYREVGIVCAQEESCWN</sequence>
<dbReference type="Proteomes" id="UP001283341">
    <property type="component" value="Unassembled WGS sequence"/>
</dbReference>
<evidence type="ECO:0000313" key="2">
    <source>
        <dbReference type="EMBL" id="KAK3330543.1"/>
    </source>
</evidence>
<reference evidence="2" key="1">
    <citation type="journal article" date="2023" name="Mol. Phylogenet. Evol.">
        <title>Genome-scale phylogeny and comparative genomics of the fungal order Sordariales.</title>
        <authorList>
            <person name="Hensen N."/>
            <person name="Bonometti L."/>
            <person name="Westerberg I."/>
            <person name="Brannstrom I.O."/>
            <person name="Guillou S."/>
            <person name="Cros-Aarteil S."/>
            <person name="Calhoun S."/>
            <person name="Haridas S."/>
            <person name="Kuo A."/>
            <person name="Mondo S."/>
            <person name="Pangilinan J."/>
            <person name="Riley R."/>
            <person name="LaButti K."/>
            <person name="Andreopoulos B."/>
            <person name="Lipzen A."/>
            <person name="Chen C."/>
            <person name="Yan M."/>
            <person name="Daum C."/>
            <person name="Ng V."/>
            <person name="Clum A."/>
            <person name="Steindorff A."/>
            <person name="Ohm R.A."/>
            <person name="Martin F."/>
            <person name="Silar P."/>
            <person name="Natvig D.O."/>
            <person name="Lalanne C."/>
            <person name="Gautier V."/>
            <person name="Ament-Velasquez S.L."/>
            <person name="Kruys A."/>
            <person name="Hutchinson M.I."/>
            <person name="Powell A.J."/>
            <person name="Barry K."/>
            <person name="Miller A.N."/>
            <person name="Grigoriev I.V."/>
            <person name="Debuchy R."/>
            <person name="Gladieux P."/>
            <person name="Hiltunen Thoren M."/>
            <person name="Johannesson H."/>
        </authorList>
    </citation>
    <scope>NUCLEOTIDE SEQUENCE</scope>
    <source>
        <strain evidence="2">CBS 118394</strain>
    </source>
</reference>
<evidence type="ECO:0000256" key="1">
    <source>
        <dbReference type="SAM" id="MobiDB-lite"/>
    </source>
</evidence>
<keyword evidence="3" id="KW-1185">Reference proteome</keyword>
<name>A0AAE0MG71_9PEZI</name>
<organism evidence="2 3">
    <name type="scientific">Apodospora peruviana</name>
    <dbReference type="NCBI Taxonomy" id="516989"/>
    <lineage>
        <taxon>Eukaryota</taxon>
        <taxon>Fungi</taxon>
        <taxon>Dikarya</taxon>
        <taxon>Ascomycota</taxon>
        <taxon>Pezizomycotina</taxon>
        <taxon>Sordariomycetes</taxon>
        <taxon>Sordariomycetidae</taxon>
        <taxon>Sordariales</taxon>
        <taxon>Lasiosphaeriaceae</taxon>
        <taxon>Apodospora</taxon>
    </lineage>
</organism>
<feature type="compositionally biased region" description="Polar residues" evidence="1">
    <location>
        <begin position="126"/>
        <end position="135"/>
    </location>
</feature>
<dbReference type="EMBL" id="JAUEDM010000001">
    <property type="protein sequence ID" value="KAK3330543.1"/>
    <property type="molecule type" value="Genomic_DNA"/>
</dbReference>